<dbReference type="PRINTS" id="PR00409">
    <property type="entry name" value="PHDIOXRDTASE"/>
</dbReference>
<dbReference type="GO" id="GO:0051537">
    <property type="term" value="F:2 iron, 2 sulfur cluster binding"/>
    <property type="evidence" value="ECO:0007669"/>
    <property type="project" value="UniProtKB-KW"/>
</dbReference>
<evidence type="ECO:0000313" key="9">
    <source>
        <dbReference type="EMBL" id="EFF81692.1"/>
    </source>
</evidence>
<keyword evidence="3" id="KW-0479">Metal-binding</keyword>
<evidence type="ECO:0000259" key="8">
    <source>
        <dbReference type="PROSITE" id="PS51384"/>
    </source>
</evidence>
<keyword evidence="2" id="KW-0001">2Fe-2S</keyword>
<comment type="caution">
    <text evidence="9">The sequence shown here is derived from an EMBL/GenBank/DDBJ whole genome shotgun (WGS) entry which is preliminary data.</text>
</comment>
<gene>
    <name evidence="9" type="primary">vanB</name>
    <name evidence="9" type="ORF">HMP0015_2831</name>
</gene>
<dbReference type="PANTHER" id="PTHR47354">
    <property type="entry name" value="NADH OXIDOREDUCTASE HCR"/>
    <property type="match status" value="1"/>
</dbReference>
<dbReference type="Gene3D" id="3.10.20.30">
    <property type="match status" value="1"/>
</dbReference>
<evidence type="ECO:0000256" key="2">
    <source>
        <dbReference type="ARBA" id="ARBA00022714"/>
    </source>
</evidence>
<dbReference type="Pfam" id="PF00111">
    <property type="entry name" value="Fer2"/>
    <property type="match status" value="1"/>
</dbReference>
<keyword evidence="1" id="KW-0285">Flavoprotein</keyword>
<dbReference type="Gene3D" id="3.40.50.80">
    <property type="entry name" value="Nucleotide-binding domain of ferredoxin-NADP reductase (FNR) module"/>
    <property type="match status" value="1"/>
</dbReference>
<dbReference type="PROSITE" id="PS51384">
    <property type="entry name" value="FAD_FR"/>
    <property type="match status" value="1"/>
</dbReference>
<keyword evidence="4 9" id="KW-0560">Oxidoreductase</keyword>
<evidence type="ECO:0000256" key="1">
    <source>
        <dbReference type="ARBA" id="ARBA00022630"/>
    </source>
</evidence>
<dbReference type="PROSITE" id="PS00197">
    <property type="entry name" value="2FE2S_FER_1"/>
    <property type="match status" value="1"/>
</dbReference>
<dbReference type="AlphaFoldDB" id="D4XSY9"/>
<dbReference type="Proteomes" id="UP000003085">
    <property type="component" value="Unassembled WGS sequence"/>
</dbReference>
<dbReference type="InterPro" id="IPR012675">
    <property type="entry name" value="Beta-grasp_dom_sf"/>
</dbReference>
<name>D4XSY9_ACIHA</name>
<dbReference type="InterPro" id="IPR017938">
    <property type="entry name" value="Riboflavin_synthase-like_b-brl"/>
</dbReference>
<evidence type="ECO:0000256" key="5">
    <source>
        <dbReference type="ARBA" id="ARBA00023004"/>
    </source>
</evidence>
<organism evidence="9 10">
    <name type="scientific">Acinetobacter haemolyticus ATCC 19194</name>
    <dbReference type="NCBI Taxonomy" id="707232"/>
    <lineage>
        <taxon>Bacteria</taxon>
        <taxon>Pseudomonadati</taxon>
        <taxon>Pseudomonadota</taxon>
        <taxon>Gammaproteobacteria</taxon>
        <taxon>Moraxellales</taxon>
        <taxon>Moraxellaceae</taxon>
        <taxon>Acinetobacter</taxon>
    </lineage>
</organism>
<dbReference type="CDD" id="cd06185">
    <property type="entry name" value="PDR_like"/>
    <property type="match status" value="1"/>
</dbReference>
<dbReference type="InterPro" id="IPR050415">
    <property type="entry name" value="MRET"/>
</dbReference>
<dbReference type="InterPro" id="IPR006058">
    <property type="entry name" value="2Fe2S_fd_BS"/>
</dbReference>
<evidence type="ECO:0000256" key="6">
    <source>
        <dbReference type="ARBA" id="ARBA00023014"/>
    </source>
</evidence>
<proteinExistence type="predicted"/>
<keyword evidence="5" id="KW-0408">Iron</keyword>
<reference evidence="10" key="1">
    <citation type="submission" date="2010-03" db="EMBL/GenBank/DDBJ databases">
        <title>Complete sequence of Mobiluncus curtisii ATCC 43063.</title>
        <authorList>
            <person name="Muzny D."/>
            <person name="Qin X."/>
            <person name="Deng J."/>
            <person name="Jiang H."/>
            <person name="Liu Y."/>
            <person name="Qu J."/>
            <person name="Song X.-Z."/>
            <person name="Zhang L."/>
            <person name="Thornton R."/>
            <person name="Coyle M."/>
            <person name="Francisco L."/>
            <person name="Jackson L."/>
            <person name="Javaid M."/>
            <person name="Korchina V."/>
            <person name="Kovar C."/>
            <person name="Mata R."/>
            <person name="Mathew T."/>
            <person name="Ngo R."/>
            <person name="Nguyen L."/>
            <person name="Nguyen N."/>
            <person name="Okwuonu G."/>
            <person name="Ongeri F."/>
            <person name="Pham C."/>
            <person name="Simmons D."/>
            <person name="Wilczek-Boney K."/>
            <person name="Hale W."/>
            <person name="Jakkamsetti A."/>
            <person name="Pham P."/>
            <person name="Ruth R."/>
            <person name="San Lucas F."/>
            <person name="Warren J."/>
            <person name="Zhang J."/>
            <person name="Zhao Z."/>
            <person name="Zhou C."/>
            <person name="Zhu D."/>
            <person name="Lee S."/>
            <person name="Bess C."/>
            <person name="Blankenburg K."/>
            <person name="Forbes L."/>
            <person name="Fu Q."/>
            <person name="Gubbala S."/>
            <person name="Hirani K."/>
            <person name="Jayaseelan J.C."/>
            <person name="Lara F."/>
            <person name="Munidasa M."/>
            <person name="Palculict T."/>
            <person name="Patil S."/>
            <person name="Pu L.-L."/>
            <person name="Saada N."/>
            <person name="Tang L."/>
            <person name="Weissenberger G."/>
            <person name="Zhu Y."/>
            <person name="Hemphill L."/>
            <person name="Shang Y."/>
            <person name="Youmans B."/>
            <person name="Ayvaz T."/>
            <person name="Ross M."/>
            <person name="Santibanez J."/>
            <person name="Aqrawi P."/>
            <person name="Gross S."/>
            <person name="Joshi V."/>
            <person name="Fowler G."/>
            <person name="Nazareth L."/>
            <person name="Reid J."/>
            <person name="Worley K."/>
            <person name="Petrosino J."/>
            <person name="Highlander S."/>
            <person name="Gibbs R."/>
            <person name="Gibbs R."/>
        </authorList>
    </citation>
    <scope>NUCLEOTIDE SEQUENCE [LARGE SCALE GENOMIC DNA]</scope>
    <source>
        <strain evidence="10">ATCC 19194</strain>
    </source>
</reference>
<evidence type="ECO:0000259" key="7">
    <source>
        <dbReference type="PROSITE" id="PS51085"/>
    </source>
</evidence>
<dbReference type="EMBL" id="ADMT01000212">
    <property type="protein sequence ID" value="EFF81692.1"/>
    <property type="molecule type" value="Genomic_DNA"/>
</dbReference>
<dbReference type="SUPFAM" id="SSF52343">
    <property type="entry name" value="Ferredoxin reductase-like, C-terminal NADP-linked domain"/>
    <property type="match status" value="1"/>
</dbReference>
<dbReference type="HOGENOM" id="CLU_003827_17_0_6"/>
<dbReference type="InterPro" id="IPR036010">
    <property type="entry name" value="2Fe-2S_ferredoxin-like_sf"/>
</dbReference>
<sequence length="316" mass="35387">MNMDVMIHKIHQLTPSIRAFELVSANGTTLPTFEAGAHIDVHLKNGLTRQYSISNSCSERHRYVIGVLHDANSRGGSRCIHTEYHEGNLLQIGEPRNLFKIHPETKQAILFAGGIGITPILSMAYRLKSAQIPFELHYFVRSHDMIAFYGNLTEHFGSNIHFHIQDQPGTGCDMLQALQQNTPDKHLYVCGPKGFMEFVTNSAVQAGWQTEQLHQEHFVAQLADTSNNEAFTIEVKGTDRQIKVLAHQTATQALIEHGFDVPISCEQGICGTCITRVIEGTPDHRDVFMTDEEHALNNQFTPCCSRAKSKKLVIEL</sequence>
<dbReference type="CDD" id="cd00207">
    <property type="entry name" value="fer2"/>
    <property type="match status" value="1"/>
</dbReference>
<dbReference type="Gene3D" id="2.40.30.10">
    <property type="entry name" value="Translation factors"/>
    <property type="match status" value="1"/>
</dbReference>
<dbReference type="GO" id="GO:0018489">
    <property type="term" value="F:vanillate monooxygenase activity"/>
    <property type="evidence" value="ECO:0007669"/>
    <property type="project" value="UniProtKB-EC"/>
</dbReference>
<dbReference type="PROSITE" id="PS51085">
    <property type="entry name" value="2FE2S_FER_2"/>
    <property type="match status" value="1"/>
</dbReference>
<evidence type="ECO:0000256" key="4">
    <source>
        <dbReference type="ARBA" id="ARBA00023002"/>
    </source>
</evidence>
<evidence type="ECO:0000313" key="10">
    <source>
        <dbReference type="Proteomes" id="UP000003085"/>
    </source>
</evidence>
<dbReference type="InterPro" id="IPR017927">
    <property type="entry name" value="FAD-bd_FR_type"/>
</dbReference>
<evidence type="ECO:0000256" key="3">
    <source>
        <dbReference type="ARBA" id="ARBA00022723"/>
    </source>
</evidence>
<protein>
    <submittedName>
        <fullName evidence="9">2Fe-2S iron-sulfur cluster binding domain protein</fullName>
        <ecNumber evidence="9">1.14.13.82</ecNumber>
    </submittedName>
</protein>
<dbReference type="GO" id="GO:0046872">
    <property type="term" value="F:metal ion binding"/>
    <property type="evidence" value="ECO:0007669"/>
    <property type="project" value="UniProtKB-KW"/>
</dbReference>
<keyword evidence="6" id="KW-0411">Iron-sulfur</keyword>
<dbReference type="InterPro" id="IPR001041">
    <property type="entry name" value="2Fe-2S_ferredoxin-type"/>
</dbReference>
<dbReference type="SUPFAM" id="SSF54292">
    <property type="entry name" value="2Fe-2S ferredoxin-like"/>
    <property type="match status" value="1"/>
</dbReference>
<accession>D4XSY9</accession>
<dbReference type="SUPFAM" id="SSF63380">
    <property type="entry name" value="Riboflavin synthase domain-like"/>
    <property type="match status" value="1"/>
</dbReference>
<feature type="domain" description="2Fe-2S ferredoxin-type" evidence="7">
    <location>
        <begin position="229"/>
        <end position="316"/>
    </location>
</feature>
<dbReference type="PANTHER" id="PTHR47354:SF1">
    <property type="entry name" value="CARNITINE MONOOXYGENASE REDUCTASE SUBUNIT"/>
    <property type="match status" value="1"/>
</dbReference>
<dbReference type="InterPro" id="IPR039261">
    <property type="entry name" value="FNR_nucleotide-bd"/>
</dbReference>
<feature type="domain" description="FAD-binding FR-type" evidence="8">
    <location>
        <begin position="1"/>
        <end position="102"/>
    </location>
</feature>
<dbReference type="EC" id="1.14.13.82" evidence="9"/>